<dbReference type="SUPFAM" id="SSF52047">
    <property type="entry name" value="RNI-like"/>
    <property type="match status" value="1"/>
</dbReference>
<reference evidence="2" key="2">
    <citation type="journal article" date="2020" name="Nat. Commun.">
        <title>Large-scale genome sequencing of mycorrhizal fungi provides insights into the early evolution of symbiotic traits.</title>
        <authorList>
            <person name="Miyauchi S."/>
            <person name="Kiss E."/>
            <person name="Kuo A."/>
            <person name="Drula E."/>
            <person name="Kohler A."/>
            <person name="Sanchez-Garcia M."/>
            <person name="Morin E."/>
            <person name="Andreopoulos B."/>
            <person name="Barry K.W."/>
            <person name="Bonito G."/>
            <person name="Buee M."/>
            <person name="Carver A."/>
            <person name="Chen C."/>
            <person name="Cichocki N."/>
            <person name="Clum A."/>
            <person name="Culley D."/>
            <person name="Crous P.W."/>
            <person name="Fauchery L."/>
            <person name="Girlanda M."/>
            <person name="Hayes R.D."/>
            <person name="Keri Z."/>
            <person name="LaButti K."/>
            <person name="Lipzen A."/>
            <person name="Lombard V."/>
            <person name="Magnuson J."/>
            <person name="Maillard F."/>
            <person name="Murat C."/>
            <person name="Nolan M."/>
            <person name="Ohm R.A."/>
            <person name="Pangilinan J."/>
            <person name="Pereira M.F."/>
            <person name="Perotto S."/>
            <person name="Peter M."/>
            <person name="Pfister S."/>
            <person name="Riley R."/>
            <person name="Sitrit Y."/>
            <person name="Stielow J.B."/>
            <person name="Szollosi G."/>
            <person name="Zifcakova L."/>
            <person name="Stursova M."/>
            <person name="Spatafora J.W."/>
            <person name="Tedersoo L."/>
            <person name="Vaario L.M."/>
            <person name="Yamada A."/>
            <person name="Yan M."/>
            <person name="Wang P."/>
            <person name="Xu J."/>
            <person name="Bruns T."/>
            <person name="Baldrian P."/>
            <person name="Vilgalys R."/>
            <person name="Dunand C."/>
            <person name="Henrissat B."/>
            <person name="Grigoriev I.V."/>
            <person name="Hibbett D."/>
            <person name="Nagy L.G."/>
            <person name="Martin F.M."/>
        </authorList>
    </citation>
    <scope>NUCLEOTIDE SEQUENCE</scope>
    <source>
        <strain evidence="2">BED1</strain>
    </source>
</reference>
<dbReference type="InterPro" id="IPR032675">
    <property type="entry name" value="LRR_dom_sf"/>
</dbReference>
<dbReference type="InterPro" id="IPR001810">
    <property type="entry name" value="F-box_dom"/>
</dbReference>
<dbReference type="EMBL" id="WHUW01000001">
    <property type="protein sequence ID" value="KAF8452580.1"/>
    <property type="molecule type" value="Genomic_DNA"/>
</dbReference>
<dbReference type="Pfam" id="PF12937">
    <property type="entry name" value="F-box-like"/>
    <property type="match status" value="1"/>
</dbReference>
<dbReference type="AlphaFoldDB" id="A0AAD4C8V2"/>
<comment type="caution">
    <text evidence="2">The sequence shown here is derived from an EMBL/GenBank/DDBJ whole genome shotgun (WGS) entry which is preliminary data.</text>
</comment>
<protein>
    <recommendedName>
        <fullName evidence="1">F-box domain-containing protein</fullName>
    </recommendedName>
</protein>
<organism evidence="2 3">
    <name type="scientific">Boletus edulis BED1</name>
    <dbReference type="NCBI Taxonomy" id="1328754"/>
    <lineage>
        <taxon>Eukaryota</taxon>
        <taxon>Fungi</taxon>
        <taxon>Dikarya</taxon>
        <taxon>Basidiomycota</taxon>
        <taxon>Agaricomycotina</taxon>
        <taxon>Agaricomycetes</taxon>
        <taxon>Agaricomycetidae</taxon>
        <taxon>Boletales</taxon>
        <taxon>Boletineae</taxon>
        <taxon>Boletaceae</taxon>
        <taxon>Boletoideae</taxon>
        <taxon>Boletus</taxon>
    </lineage>
</organism>
<dbReference type="GO" id="GO:0031146">
    <property type="term" value="P:SCF-dependent proteasomal ubiquitin-dependent protein catabolic process"/>
    <property type="evidence" value="ECO:0007669"/>
    <property type="project" value="TreeGrafter"/>
</dbReference>
<dbReference type="PANTHER" id="PTHR13318">
    <property type="entry name" value="PARTNER OF PAIRED, ISOFORM B-RELATED"/>
    <property type="match status" value="1"/>
</dbReference>
<keyword evidence="3" id="KW-1185">Reference proteome</keyword>
<proteinExistence type="predicted"/>
<evidence type="ECO:0000259" key="1">
    <source>
        <dbReference type="Pfam" id="PF12937"/>
    </source>
</evidence>
<dbReference type="Gene3D" id="3.80.10.10">
    <property type="entry name" value="Ribonuclease Inhibitor"/>
    <property type="match status" value="1"/>
</dbReference>
<evidence type="ECO:0000313" key="2">
    <source>
        <dbReference type="EMBL" id="KAF8452580.1"/>
    </source>
</evidence>
<evidence type="ECO:0000313" key="3">
    <source>
        <dbReference type="Proteomes" id="UP001194468"/>
    </source>
</evidence>
<accession>A0AAD4C8V2</accession>
<name>A0AAD4C8V2_BOLED</name>
<sequence>MTHFLELPLELLPIIFGFVLRPQHISKLCLVNKTFNRFAIPLLYRRVFIFAWYKEAKTKVILLLRTLSRCPHLARYVEKLGESPLICLPTSIPHPPSVEIRDFPKGLSAERHSELLQLCSEGIRNCVHLRSCTWTRDGSLHSCVLESLSSCPQLRELEINGNDSEYNPDLLAQFSRLSKISLIMPSAHVLDVFPAWISITGETLRSLTLICKASTLVTDAFLVHLSSKLQGLEYLYIIGCPRVTHLGIGAIAAANKNGLVGVSVEGLSQAFDMSAFKATCLHAEAFRRLRAITLTVHIHMPLDKWTRDVGELLAFAPLEAFSMYSTAISIWTPIPDGFWMNIAAKHGHRLRKFSVHRMQISLAALEVICLQCPLLEQLFIVAEQRELDDAARLVAMARNLRTLHINFPLATSESSVVSPPMLMEMAVSIVSVCSPTLAHIGCNTRVWQVKRTVHVDENGEKYVIPTLAPQENPDIPEQFLVIRA</sequence>
<reference evidence="2" key="1">
    <citation type="submission" date="2019-10" db="EMBL/GenBank/DDBJ databases">
        <authorList>
            <consortium name="DOE Joint Genome Institute"/>
            <person name="Kuo A."/>
            <person name="Miyauchi S."/>
            <person name="Kiss E."/>
            <person name="Drula E."/>
            <person name="Kohler A."/>
            <person name="Sanchez-Garcia M."/>
            <person name="Andreopoulos B."/>
            <person name="Barry K.W."/>
            <person name="Bonito G."/>
            <person name="Buee M."/>
            <person name="Carver A."/>
            <person name="Chen C."/>
            <person name="Cichocki N."/>
            <person name="Clum A."/>
            <person name="Culley D."/>
            <person name="Crous P.W."/>
            <person name="Fauchery L."/>
            <person name="Girlanda M."/>
            <person name="Hayes R."/>
            <person name="Keri Z."/>
            <person name="LaButti K."/>
            <person name="Lipzen A."/>
            <person name="Lombard V."/>
            <person name="Magnuson J."/>
            <person name="Maillard F."/>
            <person name="Morin E."/>
            <person name="Murat C."/>
            <person name="Nolan M."/>
            <person name="Ohm R."/>
            <person name="Pangilinan J."/>
            <person name="Pereira M."/>
            <person name="Perotto S."/>
            <person name="Peter M."/>
            <person name="Riley R."/>
            <person name="Sitrit Y."/>
            <person name="Stielow B."/>
            <person name="Szollosi G."/>
            <person name="Zifcakova L."/>
            <person name="Stursova M."/>
            <person name="Spatafora J.W."/>
            <person name="Tedersoo L."/>
            <person name="Vaario L.-M."/>
            <person name="Yamada A."/>
            <person name="Yan M."/>
            <person name="Wang P."/>
            <person name="Xu J."/>
            <person name="Bruns T."/>
            <person name="Baldrian P."/>
            <person name="Vilgalys R."/>
            <person name="Henrissat B."/>
            <person name="Grigoriev I.V."/>
            <person name="Hibbett D."/>
            <person name="Nagy L.G."/>
            <person name="Martin F.M."/>
        </authorList>
    </citation>
    <scope>NUCLEOTIDE SEQUENCE</scope>
    <source>
        <strain evidence="2">BED1</strain>
    </source>
</reference>
<dbReference type="Proteomes" id="UP001194468">
    <property type="component" value="Unassembled WGS sequence"/>
</dbReference>
<dbReference type="GO" id="GO:0019005">
    <property type="term" value="C:SCF ubiquitin ligase complex"/>
    <property type="evidence" value="ECO:0007669"/>
    <property type="project" value="TreeGrafter"/>
</dbReference>
<feature type="domain" description="F-box" evidence="1">
    <location>
        <begin position="5"/>
        <end position="49"/>
    </location>
</feature>
<gene>
    <name evidence="2" type="ORF">L210DRAFT_3383440</name>
</gene>